<feature type="compositionally biased region" description="Basic and acidic residues" evidence="2">
    <location>
        <begin position="355"/>
        <end position="371"/>
    </location>
</feature>
<gene>
    <name evidence="3" type="ORF">ALEPTO_LOCUS138</name>
</gene>
<dbReference type="AlphaFoldDB" id="A0A9N8YKL0"/>
<dbReference type="OrthoDB" id="5585416at2759"/>
<feature type="coiled-coil region" evidence="1">
    <location>
        <begin position="127"/>
        <end position="168"/>
    </location>
</feature>
<dbReference type="Proteomes" id="UP000789508">
    <property type="component" value="Unassembled WGS sequence"/>
</dbReference>
<keyword evidence="4" id="KW-1185">Reference proteome</keyword>
<evidence type="ECO:0000256" key="1">
    <source>
        <dbReference type="SAM" id="Coils"/>
    </source>
</evidence>
<reference evidence="3" key="1">
    <citation type="submission" date="2021-06" db="EMBL/GenBank/DDBJ databases">
        <authorList>
            <person name="Kallberg Y."/>
            <person name="Tangrot J."/>
            <person name="Rosling A."/>
        </authorList>
    </citation>
    <scope>NUCLEOTIDE SEQUENCE</scope>
    <source>
        <strain evidence="3">FL130A</strain>
    </source>
</reference>
<accession>A0A9N8YKL0</accession>
<comment type="caution">
    <text evidence="3">The sequence shown here is derived from an EMBL/GenBank/DDBJ whole genome shotgun (WGS) entry which is preliminary data.</text>
</comment>
<evidence type="ECO:0000313" key="4">
    <source>
        <dbReference type="Proteomes" id="UP000789508"/>
    </source>
</evidence>
<sequence length="384" mass="43254">MSPAVERQTFLDEVCNSLGGLDLRDAATAIEKKVNSIEDTDLLRRMLIQKEQERDDIASNLDIAARLGLAISEKNEELQMKLNLATQAEAQAYFKLSALEEENRLLMSKASRSNELASQLIASEEQVKSLREHKAYLQKELEAARRELKRFRKELDSLSGQMNDMAEDMIDSRSKVNTYAKKLAEVEQHLSDTQEMNVNLSIQLEKSLSSQKISSATTTQIVKMIQADLGRVVLENEHLRASINELESRQVQCEGKLGEMIVNAQEYAHLLEEAQDTIHSLSETRLESNIENLEISPGRSRRTLFSTEVEQQLEKTIEERLKSQMSSPRQNSNSSVPVDMKKAAAGLKYLLSAREVEGKDGGKGKSPERRPFGGGYVLHSYNVR</sequence>
<evidence type="ECO:0000256" key="2">
    <source>
        <dbReference type="SAM" id="MobiDB-lite"/>
    </source>
</evidence>
<dbReference type="EMBL" id="CAJVPS010000006">
    <property type="protein sequence ID" value="CAG8438983.1"/>
    <property type="molecule type" value="Genomic_DNA"/>
</dbReference>
<keyword evidence="1" id="KW-0175">Coiled coil</keyword>
<proteinExistence type="predicted"/>
<organism evidence="3 4">
    <name type="scientific">Ambispora leptoticha</name>
    <dbReference type="NCBI Taxonomy" id="144679"/>
    <lineage>
        <taxon>Eukaryota</taxon>
        <taxon>Fungi</taxon>
        <taxon>Fungi incertae sedis</taxon>
        <taxon>Mucoromycota</taxon>
        <taxon>Glomeromycotina</taxon>
        <taxon>Glomeromycetes</taxon>
        <taxon>Archaeosporales</taxon>
        <taxon>Ambisporaceae</taxon>
        <taxon>Ambispora</taxon>
    </lineage>
</organism>
<name>A0A9N8YKL0_9GLOM</name>
<feature type="region of interest" description="Disordered" evidence="2">
    <location>
        <begin position="355"/>
        <end position="375"/>
    </location>
</feature>
<protein>
    <submittedName>
        <fullName evidence="3">5771_t:CDS:1</fullName>
    </submittedName>
</protein>
<evidence type="ECO:0000313" key="3">
    <source>
        <dbReference type="EMBL" id="CAG8438983.1"/>
    </source>
</evidence>